<dbReference type="Pfam" id="PF00703">
    <property type="entry name" value="Glyco_hydro_2"/>
    <property type="match status" value="1"/>
</dbReference>
<dbReference type="InterPro" id="IPR006102">
    <property type="entry name" value="Ig-like_GH2"/>
</dbReference>
<name>A0ABZ2ZRY8_9MICC</name>
<dbReference type="EMBL" id="CP151657">
    <property type="protein sequence ID" value="WZP14545.1"/>
    <property type="molecule type" value="Genomic_DNA"/>
</dbReference>
<evidence type="ECO:0000256" key="3">
    <source>
        <dbReference type="ARBA" id="ARBA00023295"/>
    </source>
</evidence>
<feature type="region of interest" description="Disordered" evidence="4">
    <location>
        <begin position="159"/>
        <end position="180"/>
    </location>
</feature>
<dbReference type="PANTHER" id="PTHR42732:SF2">
    <property type="entry name" value="BETA-MANNOSIDASE"/>
    <property type="match status" value="1"/>
</dbReference>
<dbReference type="Pfam" id="PF02837">
    <property type="entry name" value="Glyco_hydro_2_N"/>
    <property type="match status" value="1"/>
</dbReference>
<dbReference type="InterPro" id="IPR051913">
    <property type="entry name" value="GH2_Domain-Containing"/>
</dbReference>
<evidence type="ECO:0000259" key="6">
    <source>
        <dbReference type="Pfam" id="PF02837"/>
    </source>
</evidence>
<proteinExistence type="inferred from homology"/>
<dbReference type="Gene3D" id="2.60.40.10">
    <property type="entry name" value="Immunoglobulins"/>
    <property type="match status" value="1"/>
</dbReference>
<dbReference type="Gene3D" id="3.20.20.80">
    <property type="entry name" value="Glycosidases"/>
    <property type="match status" value="1"/>
</dbReference>
<dbReference type="Proteomes" id="UP001448858">
    <property type="component" value="Chromosome"/>
</dbReference>
<keyword evidence="3" id="KW-0326">Glycosidase</keyword>
<evidence type="ECO:0000313" key="8">
    <source>
        <dbReference type="Proteomes" id="UP001448858"/>
    </source>
</evidence>
<dbReference type="InterPro" id="IPR017853">
    <property type="entry name" value="GH"/>
</dbReference>
<dbReference type="RefSeq" id="WP_342022198.1">
    <property type="nucleotide sequence ID" value="NZ_CP151657.1"/>
</dbReference>
<evidence type="ECO:0000256" key="1">
    <source>
        <dbReference type="ARBA" id="ARBA00007401"/>
    </source>
</evidence>
<evidence type="ECO:0000259" key="5">
    <source>
        <dbReference type="Pfam" id="PF00703"/>
    </source>
</evidence>
<dbReference type="InterPro" id="IPR006104">
    <property type="entry name" value="Glyco_hydro_2_N"/>
</dbReference>
<keyword evidence="8" id="KW-1185">Reference proteome</keyword>
<reference evidence="7 8" key="1">
    <citation type="submission" date="2024-04" db="EMBL/GenBank/DDBJ databases">
        <title>Arthrobacter sp. from Plains bison fecal sample.</title>
        <authorList>
            <person name="Ruzzini A."/>
        </authorList>
    </citation>
    <scope>NUCLEOTIDE SEQUENCE [LARGE SCALE GENOMIC DNA]</scope>
    <source>
        <strain evidence="7 8">EINP1</strain>
    </source>
</reference>
<accession>A0ABZ2ZRY8</accession>
<dbReference type="SUPFAM" id="SSF49785">
    <property type="entry name" value="Galactose-binding domain-like"/>
    <property type="match status" value="2"/>
</dbReference>
<dbReference type="InterPro" id="IPR036156">
    <property type="entry name" value="Beta-gal/glucu_dom_sf"/>
</dbReference>
<evidence type="ECO:0000313" key="7">
    <source>
        <dbReference type="EMBL" id="WZP14545.1"/>
    </source>
</evidence>
<dbReference type="InterPro" id="IPR008979">
    <property type="entry name" value="Galactose-bd-like_sf"/>
</dbReference>
<dbReference type="PANTHER" id="PTHR42732">
    <property type="entry name" value="BETA-GALACTOSIDASE"/>
    <property type="match status" value="1"/>
</dbReference>
<dbReference type="Gene3D" id="2.60.120.260">
    <property type="entry name" value="Galactose-binding domain-like"/>
    <property type="match status" value="2"/>
</dbReference>
<evidence type="ECO:0000256" key="2">
    <source>
        <dbReference type="ARBA" id="ARBA00022801"/>
    </source>
</evidence>
<comment type="similarity">
    <text evidence="1">Belongs to the glycosyl hydrolase 2 family.</text>
</comment>
<dbReference type="SUPFAM" id="SSF49303">
    <property type="entry name" value="beta-Galactosidase/glucuronidase domain"/>
    <property type="match status" value="1"/>
</dbReference>
<sequence>MTLTTLWGTDLDPEAVLQDYPRPQLVRDSYLNLNGYWQYAFTSVRRDAPPTAGDWDGQILVPFSPEAPLSGVNRQLQPQQFLWYRRTLRLPEGFAGERVLLHFGAVDQSCTVTVNGIEVGGHDGGYLPFALDVTEALAAGARDAAGAADSAAAGSASTAASAAGPSDAGPDAAEPGSAAAEAEHEIIVRVRDISDTGYASRGKQTLDRGGIWYTAQSGIWQTVWLEAVPRISISRLHLVPDLESVSVTVHLEGGLHGDAGLAGESADSDLQAAITVSAAGRTVADAVVVPGVPTRIPVPDPHLWTPEDPFLYDVSVTLLSAGAEVDSIRSYTGLRTFGVGPDSAGHTRLLLNGRPYFHAGLLDQGYWPDGLYTAPSDDALAYDIQAAKDLGFTMLRKHIKIEPLRWYYHADRLGMLVWQDLVNGGRSYRHAVVTAPAVGLPHRNDGDYAAFGRTDEQGRAEFLDELRATVELLRSCTSIAVWVPFNEGWGQFDANAATELLRGLDPTRSIDHASGWHDQGGGDLKSVHVYFVPFKLRKGWLRDGRAVVLSEYGGYSLRVPGHTFNEKEFGYRRFKTRDALRQAYEKLHRRQIEPAVAQGLAATVYTQLTDVEDEVNGLLTYDRRVVKIDAGTVRELNAGLIRAAGGAVG</sequence>
<dbReference type="SUPFAM" id="SSF51445">
    <property type="entry name" value="(Trans)glycosidases"/>
    <property type="match status" value="1"/>
</dbReference>
<keyword evidence="2" id="KW-0378">Hydrolase</keyword>
<evidence type="ECO:0000256" key="4">
    <source>
        <dbReference type="SAM" id="MobiDB-lite"/>
    </source>
</evidence>
<protein>
    <submittedName>
        <fullName evidence="7">Sugar-binding domain-containing protein</fullName>
    </submittedName>
</protein>
<feature type="domain" description="Glycosyl hydrolases family 2 sugar binding" evidence="6">
    <location>
        <begin position="82"/>
        <end position="141"/>
    </location>
</feature>
<organism evidence="7 8">
    <name type="scientific">Arthrobacter citreus</name>
    <dbReference type="NCBI Taxonomy" id="1670"/>
    <lineage>
        <taxon>Bacteria</taxon>
        <taxon>Bacillati</taxon>
        <taxon>Actinomycetota</taxon>
        <taxon>Actinomycetes</taxon>
        <taxon>Micrococcales</taxon>
        <taxon>Micrococcaceae</taxon>
        <taxon>Arthrobacter</taxon>
    </lineage>
</organism>
<feature type="domain" description="Glycoside hydrolase family 2 immunoglobulin-like beta-sandwich" evidence="5">
    <location>
        <begin position="233"/>
        <end position="335"/>
    </location>
</feature>
<gene>
    <name evidence="7" type="ORF">AAE021_10055</name>
</gene>
<dbReference type="InterPro" id="IPR013783">
    <property type="entry name" value="Ig-like_fold"/>
</dbReference>